<name>A0A382Y284_9ZZZZ</name>
<organism evidence="2">
    <name type="scientific">marine metagenome</name>
    <dbReference type="NCBI Taxonomy" id="408172"/>
    <lineage>
        <taxon>unclassified sequences</taxon>
        <taxon>metagenomes</taxon>
        <taxon>ecological metagenomes</taxon>
    </lineage>
</organism>
<sequence>MELKSLDEESDRTKKEIENIKNSLKTIDEDINREKSIIIDAKSNEKRLKEEKSDLIEVDSKYYETEQKSDEDLSQ</sequence>
<reference evidence="2" key="1">
    <citation type="submission" date="2018-05" db="EMBL/GenBank/DDBJ databases">
        <authorList>
            <person name="Lanie J.A."/>
            <person name="Ng W.-L."/>
            <person name="Kazmierczak K.M."/>
            <person name="Andrzejewski T.M."/>
            <person name="Davidsen T.M."/>
            <person name="Wayne K.J."/>
            <person name="Tettelin H."/>
            <person name="Glass J.I."/>
            <person name="Rusch D."/>
            <person name="Podicherti R."/>
            <person name="Tsui H.-C.T."/>
            <person name="Winkler M.E."/>
        </authorList>
    </citation>
    <scope>NUCLEOTIDE SEQUENCE</scope>
</reference>
<keyword evidence="1" id="KW-0175">Coiled coil</keyword>
<evidence type="ECO:0000313" key="2">
    <source>
        <dbReference type="EMBL" id="SVD76628.1"/>
    </source>
</evidence>
<dbReference type="AlphaFoldDB" id="A0A382Y284"/>
<protein>
    <submittedName>
        <fullName evidence="2">Uncharacterized protein</fullName>
    </submittedName>
</protein>
<dbReference type="EMBL" id="UINC01171848">
    <property type="protein sequence ID" value="SVD76628.1"/>
    <property type="molecule type" value="Genomic_DNA"/>
</dbReference>
<feature type="non-terminal residue" evidence="2">
    <location>
        <position position="75"/>
    </location>
</feature>
<proteinExistence type="predicted"/>
<feature type="coiled-coil region" evidence="1">
    <location>
        <begin position="3"/>
        <end position="30"/>
    </location>
</feature>
<gene>
    <name evidence="2" type="ORF">METZ01_LOCUS429482</name>
</gene>
<evidence type="ECO:0000256" key="1">
    <source>
        <dbReference type="SAM" id="Coils"/>
    </source>
</evidence>
<accession>A0A382Y284</accession>